<dbReference type="InterPro" id="IPR020846">
    <property type="entry name" value="MFS_dom"/>
</dbReference>
<protein>
    <submittedName>
        <fullName evidence="9">Major facilitator superfamily domain-containing protein</fullName>
    </submittedName>
</protein>
<comment type="subcellular location">
    <subcellularLocation>
        <location evidence="1">Membrane</location>
        <topology evidence="1">Multi-pass membrane protein</topology>
    </subcellularLocation>
</comment>
<evidence type="ECO:0000256" key="3">
    <source>
        <dbReference type="ARBA" id="ARBA00022692"/>
    </source>
</evidence>
<feature type="domain" description="Major facilitator superfamily (MFS) profile" evidence="8">
    <location>
        <begin position="22"/>
        <end position="504"/>
    </location>
</feature>
<proteinExistence type="predicted"/>
<dbReference type="PANTHER" id="PTHR23504:SF6">
    <property type="entry name" value="MULTIDRUG TRANSPORTER, PUTATIVE (AFU_ORTHOLOGUE AFUA_4G08740)-RELATED"/>
    <property type="match status" value="1"/>
</dbReference>
<dbReference type="SUPFAM" id="SSF103473">
    <property type="entry name" value="MFS general substrate transporter"/>
    <property type="match status" value="1"/>
</dbReference>
<evidence type="ECO:0000256" key="1">
    <source>
        <dbReference type="ARBA" id="ARBA00004141"/>
    </source>
</evidence>
<dbReference type="PANTHER" id="PTHR23504">
    <property type="entry name" value="MAJOR FACILITATOR SUPERFAMILY DOMAIN-CONTAINING PROTEIN 10"/>
    <property type="match status" value="1"/>
</dbReference>
<dbReference type="GO" id="GO:0016020">
    <property type="term" value="C:membrane"/>
    <property type="evidence" value="ECO:0007669"/>
    <property type="project" value="UniProtKB-SubCell"/>
</dbReference>
<feature type="transmembrane region" description="Helical" evidence="7">
    <location>
        <begin position="96"/>
        <end position="114"/>
    </location>
</feature>
<organism evidence="9 10">
    <name type="scientific">Lophiotrema nucula</name>
    <dbReference type="NCBI Taxonomy" id="690887"/>
    <lineage>
        <taxon>Eukaryota</taxon>
        <taxon>Fungi</taxon>
        <taxon>Dikarya</taxon>
        <taxon>Ascomycota</taxon>
        <taxon>Pezizomycotina</taxon>
        <taxon>Dothideomycetes</taxon>
        <taxon>Pleosporomycetidae</taxon>
        <taxon>Pleosporales</taxon>
        <taxon>Lophiotremataceae</taxon>
        <taxon>Lophiotrema</taxon>
    </lineage>
</organism>
<feature type="transmembrane region" description="Helical" evidence="7">
    <location>
        <begin position="376"/>
        <end position="399"/>
    </location>
</feature>
<dbReference type="Proteomes" id="UP000799770">
    <property type="component" value="Unassembled WGS sequence"/>
</dbReference>
<feature type="region of interest" description="Disordered" evidence="6">
    <location>
        <begin position="243"/>
        <end position="262"/>
    </location>
</feature>
<dbReference type="AlphaFoldDB" id="A0A6A5YRM2"/>
<keyword evidence="10" id="KW-1185">Reference proteome</keyword>
<dbReference type="GO" id="GO:0022857">
    <property type="term" value="F:transmembrane transporter activity"/>
    <property type="evidence" value="ECO:0007669"/>
    <property type="project" value="InterPro"/>
</dbReference>
<keyword evidence="4 7" id="KW-1133">Transmembrane helix</keyword>
<feature type="transmembrane region" description="Helical" evidence="7">
    <location>
        <begin position="345"/>
        <end position="364"/>
    </location>
</feature>
<sequence length="514" mass="54947">MANAMKASTMSVSYKSLPHKDQLLILMLSRFTEPLTTSSIQSYLFFQLQHFDPSATAATISRQAGVIVGCKTAAHVCTGMVWGALADRSSIGRKNVLVTGLLATSVATLGYGFSKTFAQALMWQMLDGALNATIAMVRCMIAELNPEKSYRVRALTLLPLCANVGSLLGPLVGGFLAASKTSPSLISSHPYAAPNICVASIQGVVAIIVMLFLKETMNDERLSAFESANKQQSKAHKQSAIERVDSLASSSDGPSEISPLLATTPMDDETPQILQETQSHASLPFRRMWTPNVLSTLLAQFIISGHLGTFASLWAIFLSMPVKLLPYQHPPIHFTGGIGLQPRSVGVAMSAFGFAGIVLQIAIYPTVQDRWGTIRVWRGALCIFPVVYVIAPFCALVASAEESSAPVWLAILFVLVLFATGRTGVVPATSLLINDCTPHPSVRAKIHTAGVIVSNLSKSVFPPMAFAVLGYGISVGAVGLSFWFVAGLALLSCISSLWVWEGTNGRSECGPLER</sequence>
<evidence type="ECO:0000256" key="7">
    <source>
        <dbReference type="SAM" id="Phobius"/>
    </source>
</evidence>
<feature type="transmembrane region" description="Helical" evidence="7">
    <location>
        <begin position="293"/>
        <end position="317"/>
    </location>
</feature>
<dbReference type="PROSITE" id="PS50850">
    <property type="entry name" value="MFS"/>
    <property type="match status" value="1"/>
</dbReference>
<dbReference type="InterPro" id="IPR011701">
    <property type="entry name" value="MFS"/>
</dbReference>
<dbReference type="Pfam" id="PF07690">
    <property type="entry name" value="MFS_1"/>
    <property type="match status" value="1"/>
</dbReference>
<dbReference type="Gene3D" id="1.20.1250.20">
    <property type="entry name" value="MFS general substrate transporter like domains"/>
    <property type="match status" value="1"/>
</dbReference>
<evidence type="ECO:0000256" key="4">
    <source>
        <dbReference type="ARBA" id="ARBA00022989"/>
    </source>
</evidence>
<name>A0A6A5YRM2_9PLEO</name>
<dbReference type="EMBL" id="ML977341">
    <property type="protein sequence ID" value="KAF2109623.1"/>
    <property type="molecule type" value="Genomic_DNA"/>
</dbReference>
<evidence type="ECO:0000313" key="9">
    <source>
        <dbReference type="EMBL" id="KAF2109623.1"/>
    </source>
</evidence>
<feature type="transmembrane region" description="Helical" evidence="7">
    <location>
        <begin position="191"/>
        <end position="213"/>
    </location>
</feature>
<dbReference type="OrthoDB" id="10262656at2759"/>
<evidence type="ECO:0000259" key="8">
    <source>
        <dbReference type="PROSITE" id="PS50850"/>
    </source>
</evidence>
<accession>A0A6A5YRM2</accession>
<feature type="transmembrane region" description="Helical" evidence="7">
    <location>
        <begin position="465"/>
        <end position="498"/>
    </location>
</feature>
<evidence type="ECO:0000256" key="5">
    <source>
        <dbReference type="ARBA" id="ARBA00023136"/>
    </source>
</evidence>
<feature type="transmembrane region" description="Helical" evidence="7">
    <location>
        <begin position="405"/>
        <end position="425"/>
    </location>
</feature>
<keyword evidence="3 7" id="KW-0812">Transmembrane</keyword>
<reference evidence="9" key="1">
    <citation type="journal article" date="2020" name="Stud. Mycol.">
        <title>101 Dothideomycetes genomes: a test case for predicting lifestyles and emergence of pathogens.</title>
        <authorList>
            <person name="Haridas S."/>
            <person name="Albert R."/>
            <person name="Binder M."/>
            <person name="Bloem J."/>
            <person name="Labutti K."/>
            <person name="Salamov A."/>
            <person name="Andreopoulos B."/>
            <person name="Baker S."/>
            <person name="Barry K."/>
            <person name="Bills G."/>
            <person name="Bluhm B."/>
            <person name="Cannon C."/>
            <person name="Castanera R."/>
            <person name="Culley D."/>
            <person name="Daum C."/>
            <person name="Ezra D."/>
            <person name="Gonzalez J."/>
            <person name="Henrissat B."/>
            <person name="Kuo A."/>
            <person name="Liang C."/>
            <person name="Lipzen A."/>
            <person name="Lutzoni F."/>
            <person name="Magnuson J."/>
            <person name="Mondo S."/>
            <person name="Nolan M."/>
            <person name="Ohm R."/>
            <person name="Pangilinan J."/>
            <person name="Park H.-J."/>
            <person name="Ramirez L."/>
            <person name="Alfaro M."/>
            <person name="Sun H."/>
            <person name="Tritt A."/>
            <person name="Yoshinaga Y."/>
            <person name="Zwiers L.-H."/>
            <person name="Turgeon B."/>
            <person name="Goodwin S."/>
            <person name="Spatafora J."/>
            <person name="Crous P."/>
            <person name="Grigoriev I."/>
        </authorList>
    </citation>
    <scope>NUCLEOTIDE SEQUENCE</scope>
    <source>
        <strain evidence="9">CBS 627.86</strain>
    </source>
</reference>
<gene>
    <name evidence="9" type="ORF">BDV96DRAFT_651604</name>
</gene>
<evidence type="ECO:0000256" key="2">
    <source>
        <dbReference type="ARBA" id="ARBA00022448"/>
    </source>
</evidence>
<feature type="transmembrane region" description="Helical" evidence="7">
    <location>
        <begin position="154"/>
        <end position="179"/>
    </location>
</feature>
<dbReference type="InterPro" id="IPR036259">
    <property type="entry name" value="MFS_trans_sf"/>
</dbReference>
<evidence type="ECO:0000256" key="6">
    <source>
        <dbReference type="SAM" id="MobiDB-lite"/>
    </source>
</evidence>
<evidence type="ECO:0000313" key="10">
    <source>
        <dbReference type="Proteomes" id="UP000799770"/>
    </source>
</evidence>
<keyword evidence="5 7" id="KW-0472">Membrane</keyword>
<keyword evidence="2" id="KW-0813">Transport</keyword>